<feature type="transmembrane region" description="Helical" evidence="14">
    <location>
        <begin position="74"/>
        <end position="96"/>
    </location>
</feature>
<dbReference type="Gene3D" id="3.40.50.1000">
    <property type="entry name" value="HAD superfamily/HAD-like"/>
    <property type="match status" value="1"/>
</dbReference>
<dbReference type="InterPro" id="IPR036412">
    <property type="entry name" value="HAD-like_sf"/>
</dbReference>
<dbReference type="SUPFAM" id="SSF81665">
    <property type="entry name" value="Calcium ATPase, transmembrane domain M"/>
    <property type="match status" value="1"/>
</dbReference>
<evidence type="ECO:0000256" key="1">
    <source>
        <dbReference type="ARBA" id="ARBA00004127"/>
    </source>
</evidence>
<dbReference type="EC" id="7.2.2.8" evidence="3"/>
<dbReference type="InterPro" id="IPR023298">
    <property type="entry name" value="ATPase_P-typ_TM_dom_sf"/>
</dbReference>
<comment type="catalytic activity">
    <reaction evidence="13">
        <text>Cu(+)(in) + ATP + H2O = Cu(+)(out) + ADP + phosphate + H(+)</text>
        <dbReference type="Rhea" id="RHEA:25792"/>
        <dbReference type="ChEBI" id="CHEBI:15377"/>
        <dbReference type="ChEBI" id="CHEBI:15378"/>
        <dbReference type="ChEBI" id="CHEBI:30616"/>
        <dbReference type="ChEBI" id="CHEBI:43474"/>
        <dbReference type="ChEBI" id="CHEBI:49552"/>
        <dbReference type="ChEBI" id="CHEBI:456216"/>
        <dbReference type="EC" id="7.2.2.8"/>
    </reaction>
</comment>
<dbReference type="PRINTS" id="PR00119">
    <property type="entry name" value="CATATPASE"/>
</dbReference>
<evidence type="ECO:0000256" key="2">
    <source>
        <dbReference type="ARBA" id="ARBA00006024"/>
    </source>
</evidence>
<dbReference type="InterPro" id="IPR001757">
    <property type="entry name" value="P_typ_ATPase"/>
</dbReference>
<feature type="transmembrane region" description="Helical" evidence="14">
    <location>
        <begin position="288"/>
        <end position="312"/>
    </location>
</feature>
<dbReference type="InterPro" id="IPR023299">
    <property type="entry name" value="ATPase_P-typ_cyto_dom_N"/>
</dbReference>
<dbReference type="Pfam" id="PF00702">
    <property type="entry name" value="Hydrolase"/>
    <property type="match status" value="1"/>
</dbReference>
<dbReference type="PROSITE" id="PS00154">
    <property type="entry name" value="ATPASE_E1_E2"/>
    <property type="match status" value="1"/>
</dbReference>
<keyword evidence="6 14" id="KW-0547">Nucleotide-binding</keyword>
<keyword evidence="12 14" id="KW-0472">Membrane</keyword>
<comment type="similarity">
    <text evidence="2 14">Belongs to the cation transport ATPase (P-type) (TC 3.A.3) family. Type IB subfamily.</text>
</comment>
<dbReference type="AlphaFoldDB" id="A0A0D1LYC6"/>
<evidence type="ECO:0000259" key="15">
    <source>
        <dbReference type="Pfam" id="PF00122"/>
    </source>
</evidence>
<evidence type="ECO:0000256" key="3">
    <source>
        <dbReference type="ARBA" id="ARBA00012517"/>
    </source>
</evidence>
<dbReference type="GO" id="GO:0055070">
    <property type="term" value="P:copper ion homeostasis"/>
    <property type="evidence" value="ECO:0007669"/>
    <property type="project" value="TreeGrafter"/>
</dbReference>
<keyword evidence="17" id="KW-1185">Reference proteome</keyword>
<organism evidence="16 17">
    <name type="scientific">Weissella cibaria</name>
    <dbReference type="NCBI Taxonomy" id="137591"/>
    <lineage>
        <taxon>Bacteria</taxon>
        <taxon>Bacillati</taxon>
        <taxon>Bacillota</taxon>
        <taxon>Bacilli</taxon>
        <taxon>Lactobacillales</taxon>
        <taxon>Lactobacillaceae</taxon>
        <taxon>Weissella</taxon>
    </lineage>
</organism>
<dbReference type="NCBIfam" id="TIGR01525">
    <property type="entry name" value="ATPase-IB_hvy"/>
    <property type="match status" value="1"/>
</dbReference>
<dbReference type="eggNOG" id="COG2217">
    <property type="taxonomic scope" value="Bacteria"/>
</dbReference>
<accession>A0A0D1LYC6</accession>
<dbReference type="Pfam" id="PF00122">
    <property type="entry name" value="E1-E2_ATPase"/>
    <property type="match status" value="1"/>
</dbReference>
<evidence type="ECO:0000256" key="9">
    <source>
        <dbReference type="ARBA" id="ARBA00022967"/>
    </source>
</evidence>
<evidence type="ECO:0000256" key="7">
    <source>
        <dbReference type="ARBA" id="ARBA00022796"/>
    </source>
</evidence>
<dbReference type="EMBL" id="JWHU01000015">
    <property type="protein sequence ID" value="KIU20851.1"/>
    <property type="molecule type" value="Genomic_DNA"/>
</dbReference>
<keyword evidence="14" id="KW-1003">Cell membrane</keyword>
<dbReference type="Gene3D" id="3.40.1110.10">
    <property type="entry name" value="Calcium-transporting ATPase, cytoplasmic domain N"/>
    <property type="match status" value="1"/>
</dbReference>
<comment type="subcellular location">
    <subcellularLocation>
        <location evidence="14">Cell membrane</location>
    </subcellularLocation>
    <subcellularLocation>
        <location evidence="1">Endomembrane system</location>
        <topology evidence="1">Multi-pass membrane protein</topology>
    </subcellularLocation>
</comment>
<dbReference type="Proteomes" id="UP000032287">
    <property type="component" value="Unassembled WGS sequence"/>
</dbReference>
<dbReference type="GO" id="GO:0016887">
    <property type="term" value="F:ATP hydrolysis activity"/>
    <property type="evidence" value="ECO:0007669"/>
    <property type="project" value="InterPro"/>
</dbReference>
<dbReference type="GO" id="GO:0005886">
    <property type="term" value="C:plasma membrane"/>
    <property type="evidence" value="ECO:0007669"/>
    <property type="project" value="UniProtKB-SubCell"/>
</dbReference>
<dbReference type="InterPro" id="IPR008250">
    <property type="entry name" value="ATPase_P-typ_transduc_dom_A_sf"/>
</dbReference>
<dbReference type="GO" id="GO:0005507">
    <property type="term" value="F:copper ion binding"/>
    <property type="evidence" value="ECO:0007669"/>
    <property type="project" value="TreeGrafter"/>
</dbReference>
<evidence type="ECO:0000256" key="4">
    <source>
        <dbReference type="ARBA" id="ARBA00022692"/>
    </source>
</evidence>
<reference evidence="16 17" key="1">
    <citation type="journal article" date="2015" name="Microbiology (Mosc.)">
        <title>Genomics of the Weissella cibaria species with an examination of its metabolic traits.</title>
        <authorList>
            <person name="Lynch K.M."/>
            <person name="Lucid A."/>
            <person name="Arendt E.K."/>
            <person name="Sleator R.D."/>
            <person name="Lucey B."/>
            <person name="Coffey A."/>
        </authorList>
    </citation>
    <scope>NUCLEOTIDE SEQUENCE [LARGE SCALE GENOMIC DNA]</scope>
    <source>
        <strain evidence="16 17">MG1</strain>
    </source>
</reference>
<dbReference type="NCBIfam" id="TIGR01511">
    <property type="entry name" value="ATPase-IB1_Cu"/>
    <property type="match status" value="1"/>
</dbReference>
<dbReference type="InterPro" id="IPR023214">
    <property type="entry name" value="HAD_sf"/>
</dbReference>
<evidence type="ECO:0000256" key="8">
    <source>
        <dbReference type="ARBA" id="ARBA00022840"/>
    </source>
</evidence>
<name>A0A0D1LYC6_9LACO</name>
<dbReference type="InterPro" id="IPR018303">
    <property type="entry name" value="ATPase_P-typ_P_site"/>
</dbReference>
<dbReference type="Gene3D" id="2.70.150.10">
    <property type="entry name" value="Calcium-transporting ATPase, cytoplasmic transduction domain A"/>
    <property type="match status" value="1"/>
</dbReference>
<keyword evidence="8 14" id="KW-0067">ATP-binding</keyword>
<gene>
    <name evidence="16" type="primary">copB_1</name>
    <name evidence="16" type="ORF">QX99_01006</name>
</gene>
<dbReference type="NCBIfam" id="TIGR01494">
    <property type="entry name" value="ATPase_P-type"/>
    <property type="match status" value="1"/>
</dbReference>
<feature type="transmembrane region" description="Helical" evidence="14">
    <location>
        <begin position="108"/>
        <end position="125"/>
    </location>
</feature>
<feature type="transmembrane region" description="Helical" evidence="14">
    <location>
        <begin position="260"/>
        <end position="282"/>
    </location>
</feature>
<evidence type="ECO:0000256" key="11">
    <source>
        <dbReference type="ARBA" id="ARBA00023008"/>
    </source>
</evidence>
<evidence type="ECO:0000256" key="5">
    <source>
        <dbReference type="ARBA" id="ARBA00022723"/>
    </source>
</evidence>
<proteinExistence type="inferred from homology"/>
<feature type="transmembrane region" description="Helical" evidence="14">
    <location>
        <begin position="42"/>
        <end position="62"/>
    </location>
</feature>
<comment type="caution">
    <text evidence="16">The sequence shown here is derived from an EMBL/GenBank/DDBJ whole genome shotgun (WGS) entry which is preliminary data.</text>
</comment>
<dbReference type="GO" id="GO:0005524">
    <property type="term" value="F:ATP binding"/>
    <property type="evidence" value="ECO:0007669"/>
    <property type="project" value="UniProtKB-UniRule"/>
</dbReference>
<dbReference type="STRING" id="137591.AO080_11460"/>
<evidence type="ECO:0000313" key="17">
    <source>
        <dbReference type="Proteomes" id="UP000032287"/>
    </source>
</evidence>
<feature type="transmembrane region" description="Helical" evidence="14">
    <location>
        <begin position="596"/>
        <end position="619"/>
    </location>
</feature>
<keyword evidence="7" id="KW-0406">Ion transport</keyword>
<evidence type="ECO:0000256" key="13">
    <source>
        <dbReference type="ARBA" id="ARBA00049289"/>
    </source>
</evidence>
<keyword evidence="4 14" id="KW-0812">Transmembrane</keyword>
<evidence type="ECO:0000256" key="6">
    <source>
        <dbReference type="ARBA" id="ARBA00022741"/>
    </source>
</evidence>
<dbReference type="GO" id="GO:0140581">
    <property type="term" value="F:P-type monovalent copper transporter activity"/>
    <property type="evidence" value="ECO:0007669"/>
    <property type="project" value="UniProtKB-EC"/>
</dbReference>
<keyword evidence="16" id="KW-0378">Hydrolase</keyword>
<evidence type="ECO:0000256" key="12">
    <source>
        <dbReference type="ARBA" id="ARBA00023136"/>
    </source>
</evidence>
<dbReference type="SUPFAM" id="SSF81653">
    <property type="entry name" value="Calcium ATPase, transduction domain A"/>
    <property type="match status" value="1"/>
</dbReference>
<keyword evidence="7" id="KW-0187">Copper transport</keyword>
<dbReference type="PANTHER" id="PTHR43520:SF8">
    <property type="entry name" value="P-TYPE CU(+) TRANSPORTER"/>
    <property type="match status" value="1"/>
</dbReference>
<sequence>MHMGNMKQKLIVSVILTIPIILLSPMMGMALPFTITGIPGQNWLVLVLGSILFFYGGTPFFNGARGELQSKQPAMMTLITMGIVVAYFYSLYATIMNAWHPHAMIMDFFWELATLIDIMLLGHLIEMNAVMKAGSAVDALANLVPKAAHRRQHDEHYQDTPIDELDLGDVVLVKENERVPVDGRVLTGMPTLDESLLTGESVGVMKHEGDHVVGGSLNSNTPFTMTVAKQAQDGFLAQVQQLVTRAQQAKTKSETLADRVAGWLFYAATIIGILALAVWTVIHGFAFALPIAVTVFIIACPHALGLAIPLVVARLTGIAAQQGLLIQNRPALEQVNQLRYALMDKTGTLTAGNFKVQQVLTTTDAMTADEILQTAAALEQGSTHPIATSLLQAVTGDFPTVMHQETIPGAGVTGMIGDDHFALLNMPALHERGIAHDHTMFVSLADKGYTVSFLVKHDTVVGVIGLGDAIKDDARQFIADLKAQQITPVMLTGDNEAAAQVIAQQLEIEQVHANLKPQDKVALVTQYQQQGGVMMIGDGVNDSPALAQADLGVAIGAGTDVAINAADVVLVHSKPSDVLTLLSLARQAKRKMTQNLWWGAGYNLIALPLAAGILMPIGIRLDPMVGAILMSLSTIVVAINAMTLRLK</sequence>
<keyword evidence="7" id="KW-0813">Transport</keyword>
<evidence type="ECO:0000313" key="16">
    <source>
        <dbReference type="EMBL" id="KIU20851.1"/>
    </source>
</evidence>
<dbReference type="InterPro" id="IPR059000">
    <property type="entry name" value="ATPase_P-type_domA"/>
</dbReference>
<dbReference type="SUPFAM" id="SSF56784">
    <property type="entry name" value="HAD-like"/>
    <property type="match status" value="1"/>
</dbReference>
<dbReference type="PRINTS" id="PR00943">
    <property type="entry name" value="CUATPASE"/>
</dbReference>
<dbReference type="GO" id="GO:0043682">
    <property type="term" value="F:P-type divalent copper transporter activity"/>
    <property type="evidence" value="ECO:0007669"/>
    <property type="project" value="TreeGrafter"/>
</dbReference>
<evidence type="ECO:0000256" key="10">
    <source>
        <dbReference type="ARBA" id="ARBA00022989"/>
    </source>
</evidence>
<dbReference type="InterPro" id="IPR027256">
    <property type="entry name" value="P-typ_ATPase_IB"/>
</dbReference>
<keyword evidence="10 14" id="KW-1133">Transmembrane helix</keyword>
<keyword evidence="9" id="KW-1278">Translocase</keyword>
<evidence type="ECO:0000256" key="14">
    <source>
        <dbReference type="RuleBase" id="RU362081"/>
    </source>
</evidence>
<feature type="domain" description="P-type ATPase A" evidence="15">
    <location>
        <begin position="143"/>
        <end position="243"/>
    </location>
</feature>
<dbReference type="GO" id="GO:0012505">
    <property type="term" value="C:endomembrane system"/>
    <property type="evidence" value="ECO:0007669"/>
    <property type="project" value="UniProtKB-SubCell"/>
</dbReference>
<keyword evidence="5 14" id="KW-0479">Metal-binding</keyword>
<protein>
    <recommendedName>
        <fullName evidence="3">P-type Cu(+) transporter</fullName>
        <ecNumber evidence="3">7.2.2.8</ecNumber>
    </recommendedName>
</protein>
<dbReference type="PANTHER" id="PTHR43520">
    <property type="entry name" value="ATP7, ISOFORM B"/>
    <property type="match status" value="1"/>
</dbReference>
<keyword evidence="11" id="KW-0186">Copper</keyword>
<dbReference type="PATRIC" id="fig|137591.25.peg.975"/>
<feature type="transmembrane region" description="Helical" evidence="14">
    <location>
        <begin position="625"/>
        <end position="644"/>
    </location>
</feature>